<protein>
    <submittedName>
        <fullName evidence="7">Uncharacterized protein</fullName>
    </submittedName>
</protein>
<comment type="similarity">
    <text evidence="2">Belongs to the CCC1 family.</text>
</comment>
<dbReference type="GO" id="GO:0030026">
    <property type="term" value="P:intracellular manganese ion homeostasis"/>
    <property type="evidence" value="ECO:0007669"/>
    <property type="project" value="InterPro"/>
</dbReference>
<feature type="transmembrane region" description="Helical" evidence="6">
    <location>
        <begin position="196"/>
        <end position="220"/>
    </location>
</feature>
<evidence type="ECO:0000313" key="7">
    <source>
        <dbReference type="EMBL" id="CAE0446907.1"/>
    </source>
</evidence>
<dbReference type="Pfam" id="PF01988">
    <property type="entry name" value="VIT1"/>
    <property type="match status" value="1"/>
</dbReference>
<feature type="transmembrane region" description="Helical" evidence="6">
    <location>
        <begin position="226"/>
        <end position="250"/>
    </location>
</feature>
<keyword evidence="3 6" id="KW-0812">Transmembrane</keyword>
<feature type="transmembrane region" description="Helical" evidence="6">
    <location>
        <begin position="262"/>
        <end position="284"/>
    </location>
</feature>
<evidence type="ECO:0000256" key="6">
    <source>
        <dbReference type="SAM" id="Phobius"/>
    </source>
</evidence>
<name>A0A7S3PQ18_9STRA</name>
<sequence>METTPLNRDFGKVNSENGIRDLEKARAAYRVNDVELSRTAHMLKKGTSIEEGHQSEGEYIKSIVFGGLDGILTTFAVVSGATGGGMSTEVILILGFASKFADALAMGLGDALSQKAEHEHIFNEREREYWEYDNYPEGEVAEMVDMYVAKGMTREDAELCIGLMSQHRDFFVDVMMLEELGLQVPSEDDNPWKDGFITFASFIFFGFFPLLGYCIFPFAFPHLSSHTLFLIACVCTSCTLFLLGAVKSNFSQKTWYRSGFEMLLIGGLVAITAYVIGAVTNAIVQNYWKVNLAQIQGV</sequence>
<accession>A0A7S3PQ18</accession>
<gene>
    <name evidence="7" type="ORF">ASTO00021_LOCUS16897</name>
</gene>
<evidence type="ECO:0000256" key="4">
    <source>
        <dbReference type="ARBA" id="ARBA00022989"/>
    </source>
</evidence>
<proteinExistence type="inferred from homology"/>
<evidence type="ECO:0000256" key="5">
    <source>
        <dbReference type="ARBA" id="ARBA00023136"/>
    </source>
</evidence>
<dbReference type="InterPro" id="IPR008217">
    <property type="entry name" value="Ccc1_fam"/>
</dbReference>
<dbReference type="EMBL" id="HBIN01022012">
    <property type="protein sequence ID" value="CAE0446907.1"/>
    <property type="molecule type" value="Transcribed_RNA"/>
</dbReference>
<comment type="subcellular location">
    <subcellularLocation>
        <location evidence="1">Endomembrane system</location>
        <topology evidence="1">Multi-pass membrane protein</topology>
    </subcellularLocation>
</comment>
<reference evidence="7" key="1">
    <citation type="submission" date="2021-01" db="EMBL/GenBank/DDBJ databases">
        <authorList>
            <person name="Corre E."/>
            <person name="Pelletier E."/>
            <person name="Niang G."/>
            <person name="Scheremetjew M."/>
            <person name="Finn R."/>
            <person name="Kale V."/>
            <person name="Holt S."/>
            <person name="Cochrane G."/>
            <person name="Meng A."/>
            <person name="Brown T."/>
            <person name="Cohen L."/>
        </authorList>
    </citation>
    <scope>NUCLEOTIDE SEQUENCE</scope>
    <source>
        <strain evidence="7">GSBS06</strain>
    </source>
</reference>
<evidence type="ECO:0000256" key="3">
    <source>
        <dbReference type="ARBA" id="ARBA00022692"/>
    </source>
</evidence>
<keyword evidence="4 6" id="KW-1133">Transmembrane helix</keyword>
<organism evidence="7">
    <name type="scientific">Aplanochytrium stocchinoi</name>
    <dbReference type="NCBI Taxonomy" id="215587"/>
    <lineage>
        <taxon>Eukaryota</taxon>
        <taxon>Sar</taxon>
        <taxon>Stramenopiles</taxon>
        <taxon>Bigyra</taxon>
        <taxon>Labyrinthulomycetes</taxon>
        <taxon>Thraustochytrida</taxon>
        <taxon>Thraustochytriidae</taxon>
        <taxon>Aplanochytrium</taxon>
    </lineage>
</organism>
<dbReference type="GO" id="GO:0005384">
    <property type="term" value="F:manganese ion transmembrane transporter activity"/>
    <property type="evidence" value="ECO:0007669"/>
    <property type="project" value="InterPro"/>
</dbReference>
<keyword evidence="5 6" id="KW-0472">Membrane</keyword>
<evidence type="ECO:0000256" key="2">
    <source>
        <dbReference type="ARBA" id="ARBA00007049"/>
    </source>
</evidence>
<dbReference type="GO" id="GO:0012505">
    <property type="term" value="C:endomembrane system"/>
    <property type="evidence" value="ECO:0007669"/>
    <property type="project" value="UniProtKB-SubCell"/>
</dbReference>
<evidence type="ECO:0000256" key="1">
    <source>
        <dbReference type="ARBA" id="ARBA00004127"/>
    </source>
</evidence>
<dbReference type="PANTHER" id="PTHR31851">
    <property type="entry name" value="FE(2+)/MN(2+) TRANSPORTER PCL1"/>
    <property type="match status" value="1"/>
</dbReference>
<dbReference type="AlphaFoldDB" id="A0A7S3PQ18"/>